<protein>
    <submittedName>
        <fullName evidence="2">Related to ATP-dependent DNA helicase RecQ (C-terminal)</fullName>
    </submittedName>
</protein>
<evidence type="ECO:0000256" key="1">
    <source>
        <dbReference type="ARBA" id="ARBA00005446"/>
    </source>
</evidence>
<dbReference type="PANTHER" id="PTHR13710">
    <property type="entry name" value="DNA HELICASE RECQ FAMILY MEMBER"/>
    <property type="match status" value="1"/>
</dbReference>
<dbReference type="STRING" id="1128400.I2FMD7"/>
<sequence>AAENCYNEHFGSWAQEMVEQECLAAIFFDECHVCITQDSFRPSMAKIKQLITTVPVPQYFLTATLPPSLLLTFKAALCLPQDGTGIIHAATNCNNIAYSVQWLPSSATMDFYLQQLLRSHPHGSIMVICRSRIAAETTARLLSCQCIWSEMDQADKKAILLSGLPLQQQRWITASMSWWAQQPLALASILSMSQWHEGQINGTHLGQVKNRMRRDKPKGVACYTCYTPIHTCTNSSLAPMRGCTKRYADIVLPVVAVVLRHKEFRERICQELKVDCSDMSQLELDLCSAFTYKGEKVSLAYAIFVVAMENASML</sequence>
<dbReference type="AlphaFoldDB" id="I2FMD7"/>
<keyword evidence="2" id="KW-0067">ATP-binding</keyword>
<dbReference type="GO" id="GO:0009378">
    <property type="term" value="F:four-way junction helicase activity"/>
    <property type="evidence" value="ECO:0007669"/>
    <property type="project" value="TreeGrafter"/>
</dbReference>
<evidence type="ECO:0000313" key="2">
    <source>
        <dbReference type="EMBL" id="CCF48080.1"/>
    </source>
</evidence>
<dbReference type="PANTHER" id="PTHR13710:SF154">
    <property type="entry name" value="RECQ HELICASE, PUTATIVE (AFU_ORTHOLOGUE AFUA_6G14720)-RELATED"/>
    <property type="match status" value="1"/>
</dbReference>
<dbReference type="GO" id="GO:0005737">
    <property type="term" value="C:cytoplasm"/>
    <property type="evidence" value="ECO:0007669"/>
    <property type="project" value="TreeGrafter"/>
</dbReference>
<dbReference type="EMBL" id="CAGI01000078">
    <property type="protein sequence ID" value="CCF48080.1"/>
    <property type="molecule type" value="Genomic_DNA"/>
</dbReference>
<keyword evidence="3" id="KW-1185">Reference proteome</keyword>
<dbReference type="SUPFAM" id="SSF52540">
    <property type="entry name" value="P-loop containing nucleoside triphosphate hydrolases"/>
    <property type="match status" value="1"/>
</dbReference>
<feature type="non-terminal residue" evidence="2">
    <location>
        <position position="1"/>
    </location>
</feature>
<dbReference type="HOGENOM" id="CLU_887284_0_0_1"/>
<comment type="caution">
    <text evidence="2">The sequence shown here is derived from an EMBL/GenBank/DDBJ whole genome shotgun (WGS) entry which is preliminary data.</text>
</comment>
<dbReference type="Gene3D" id="3.40.50.300">
    <property type="entry name" value="P-loop containing nucleotide triphosphate hydrolases"/>
    <property type="match status" value="1"/>
</dbReference>
<proteinExistence type="inferred from homology"/>
<dbReference type="Proteomes" id="UP000006174">
    <property type="component" value="Unassembled WGS sequence"/>
</dbReference>
<evidence type="ECO:0000313" key="3">
    <source>
        <dbReference type="Proteomes" id="UP000006174"/>
    </source>
</evidence>
<organism evidence="2 3">
    <name type="scientific">Ustilago hordei</name>
    <name type="common">Barley covered smut fungus</name>
    <dbReference type="NCBI Taxonomy" id="120017"/>
    <lineage>
        <taxon>Eukaryota</taxon>
        <taxon>Fungi</taxon>
        <taxon>Dikarya</taxon>
        <taxon>Basidiomycota</taxon>
        <taxon>Ustilaginomycotina</taxon>
        <taxon>Ustilaginomycetes</taxon>
        <taxon>Ustilaginales</taxon>
        <taxon>Ustilaginaceae</taxon>
        <taxon>Ustilago</taxon>
    </lineage>
</organism>
<dbReference type="GO" id="GO:0005694">
    <property type="term" value="C:chromosome"/>
    <property type="evidence" value="ECO:0007669"/>
    <property type="project" value="TreeGrafter"/>
</dbReference>
<comment type="similarity">
    <text evidence="1">Belongs to the helicase family. RecQ subfamily.</text>
</comment>
<reference evidence="2 3" key="1">
    <citation type="journal article" date="2012" name="Plant Cell">
        <title>Genome comparison of barley and maize smut fungi reveals targeted loss of RNA silencing components and species-specific presence of transposable elements.</title>
        <authorList>
            <person name="Laurie J.D."/>
            <person name="Ali S."/>
            <person name="Linning R."/>
            <person name="Mannhaupt G."/>
            <person name="Wong P."/>
            <person name="Gueldener U."/>
            <person name="Muensterkoetter M."/>
            <person name="Moore R."/>
            <person name="Kahmann R."/>
            <person name="Bakkeren G."/>
            <person name="Schirawski J."/>
        </authorList>
    </citation>
    <scope>NUCLEOTIDE SEQUENCE [LARGE SCALE GENOMIC DNA]</scope>
    <source>
        <strain evidence="3">Uh4875-4</strain>
    </source>
</reference>
<dbReference type="InterPro" id="IPR027417">
    <property type="entry name" value="P-loop_NTPase"/>
</dbReference>
<dbReference type="GO" id="GO:0043138">
    <property type="term" value="F:3'-5' DNA helicase activity"/>
    <property type="evidence" value="ECO:0007669"/>
    <property type="project" value="TreeGrafter"/>
</dbReference>
<keyword evidence="2" id="KW-0347">Helicase</keyword>
<gene>
    <name evidence="2" type="ORF">UHOR_12678</name>
</gene>
<keyword evidence="2" id="KW-0547">Nucleotide-binding</keyword>
<accession>I2FMD7</accession>
<name>I2FMD7_USTHO</name>
<dbReference type="GO" id="GO:0000724">
    <property type="term" value="P:double-strand break repair via homologous recombination"/>
    <property type="evidence" value="ECO:0007669"/>
    <property type="project" value="TreeGrafter"/>
</dbReference>
<keyword evidence="2" id="KW-0378">Hydrolase</keyword>